<feature type="region of interest" description="Disordered" evidence="1">
    <location>
        <begin position="116"/>
        <end position="206"/>
    </location>
</feature>
<feature type="compositionally biased region" description="Pro residues" evidence="1">
    <location>
        <begin position="123"/>
        <end position="155"/>
    </location>
</feature>
<protein>
    <submittedName>
        <fullName evidence="2">Uncharacterized protein</fullName>
    </submittedName>
</protein>
<proteinExistence type="predicted"/>
<comment type="caution">
    <text evidence="2">The sequence shown here is derived from an EMBL/GenBank/DDBJ whole genome shotgun (WGS) entry which is preliminary data.</text>
</comment>
<reference evidence="2 3" key="1">
    <citation type="submission" date="2024-01" db="EMBL/GenBank/DDBJ databases">
        <title>A draft genome for the cacao thread blight pathogen Marasmiellus scandens.</title>
        <authorList>
            <person name="Baruah I.K."/>
            <person name="Leung J."/>
            <person name="Bukari Y."/>
            <person name="Amoako-Attah I."/>
            <person name="Meinhardt L.W."/>
            <person name="Bailey B.A."/>
            <person name="Cohen S.P."/>
        </authorList>
    </citation>
    <scope>NUCLEOTIDE SEQUENCE [LARGE SCALE GENOMIC DNA]</scope>
    <source>
        <strain evidence="2 3">GH-19</strain>
    </source>
</reference>
<organism evidence="2 3">
    <name type="scientific">Marasmiellus scandens</name>
    <dbReference type="NCBI Taxonomy" id="2682957"/>
    <lineage>
        <taxon>Eukaryota</taxon>
        <taxon>Fungi</taxon>
        <taxon>Dikarya</taxon>
        <taxon>Basidiomycota</taxon>
        <taxon>Agaricomycotina</taxon>
        <taxon>Agaricomycetes</taxon>
        <taxon>Agaricomycetidae</taxon>
        <taxon>Agaricales</taxon>
        <taxon>Marasmiineae</taxon>
        <taxon>Omphalotaceae</taxon>
        <taxon>Marasmiellus</taxon>
    </lineage>
</organism>
<dbReference type="EMBL" id="JBANRG010000109">
    <property type="protein sequence ID" value="KAK7435296.1"/>
    <property type="molecule type" value="Genomic_DNA"/>
</dbReference>
<sequence>MYPAASYPSPQLLQRYPPTSINGIPDYIDPRMDYASCRMVQNIIQHVHRYENIELCPKFLRRNEIYHRLTIDPLWIDVDVHCPRCSPERRYSRLTEEEREELSELYPEYRARMEGRVDLTRTPTPPPSTPPLPPSLVSPCSPPPPYLPTLRPPSPRAENPAQTSAAGPSCFPRSRHRPHPYVSGSGAINDPIDVKATSAAVSAAVS</sequence>
<accession>A0ABR1INM0</accession>
<dbReference type="Proteomes" id="UP001498398">
    <property type="component" value="Unassembled WGS sequence"/>
</dbReference>
<gene>
    <name evidence="2" type="ORF">VKT23_019741</name>
</gene>
<name>A0ABR1INM0_9AGAR</name>
<evidence type="ECO:0000256" key="1">
    <source>
        <dbReference type="SAM" id="MobiDB-lite"/>
    </source>
</evidence>
<evidence type="ECO:0000313" key="3">
    <source>
        <dbReference type="Proteomes" id="UP001498398"/>
    </source>
</evidence>
<evidence type="ECO:0000313" key="2">
    <source>
        <dbReference type="EMBL" id="KAK7435296.1"/>
    </source>
</evidence>
<keyword evidence="3" id="KW-1185">Reference proteome</keyword>
<feature type="compositionally biased region" description="Low complexity" evidence="1">
    <location>
        <begin position="194"/>
        <end position="206"/>
    </location>
</feature>